<dbReference type="PROSITE" id="PS50977">
    <property type="entry name" value="HTH_TETR_2"/>
    <property type="match status" value="1"/>
</dbReference>
<dbReference type="Pfam" id="PF00440">
    <property type="entry name" value="TetR_N"/>
    <property type="match status" value="1"/>
</dbReference>
<reference evidence="4" key="1">
    <citation type="submission" date="2022-12" db="EMBL/GenBank/DDBJ databases">
        <title>Clostridium sp. nov., isolated from industrial wastewater.</title>
        <authorList>
            <person name="Jiayan W."/>
        </authorList>
    </citation>
    <scope>NUCLEOTIDE SEQUENCE</scope>
    <source>
        <strain evidence="4">ZC22-4</strain>
    </source>
</reference>
<evidence type="ECO:0000313" key="5">
    <source>
        <dbReference type="Proteomes" id="UP001144612"/>
    </source>
</evidence>
<dbReference type="InterPro" id="IPR036271">
    <property type="entry name" value="Tet_transcr_reg_TetR-rel_C_sf"/>
</dbReference>
<comment type="caution">
    <text evidence="4">The sequence shown here is derived from an EMBL/GenBank/DDBJ whole genome shotgun (WGS) entry which is preliminary data.</text>
</comment>
<dbReference type="PRINTS" id="PR00455">
    <property type="entry name" value="HTHTETR"/>
</dbReference>
<keyword evidence="1 2" id="KW-0238">DNA-binding</keyword>
<accession>A0ABT4D9J2</accession>
<proteinExistence type="predicted"/>
<dbReference type="SUPFAM" id="SSF46689">
    <property type="entry name" value="Homeodomain-like"/>
    <property type="match status" value="1"/>
</dbReference>
<dbReference type="SUPFAM" id="SSF48498">
    <property type="entry name" value="Tetracyclin repressor-like, C-terminal domain"/>
    <property type="match status" value="1"/>
</dbReference>
<evidence type="ECO:0000256" key="2">
    <source>
        <dbReference type="PROSITE-ProRule" id="PRU00335"/>
    </source>
</evidence>
<keyword evidence="5" id="KW-1185">Reference proteome</keyword>
<protein>
    <submittedName>
        <fullName evidence="4">TetR/AcrR family transcriptional regulator</fullName>
    </submittedName>
</protein>
<dbReference type="InterPro" id="IPR001647">
    <property type="entry name" value="HTH_TetR"/>
</dbReference>
<feature type="domain" description="HTH tetR-type" evidence="3">
    <location>
        <begin position="10"/>
        <end position="70"/>
    </location>
</feature>
<dbReference type="Proteomes" id="UP001144612">
    <property type="component" value="Unassembled WGS sequence"/>
</dbReference>
<dbReference type="InterPro" id="IPR023772">
    <property type="entry name" value="DNA-bd_HTH_TetR-type_CS"/>
</dbReference>
<dbReference type="InterPro" id="IPR009057">
    <property type="entry name" value="Homeodomain-like_sf"/>
</dbReference>
<dbReference type="PANTHER" id="PTHR30328:SF54">
    <property type="entry name" value="HTH-TYPE TRANSCRIPTIONAL REPRESSOR SCO4008"/>
    <property type="match status" value="1"/>
</dbReference>
<feature type="DNA-binding region" description="H-T-H motif" evidence="2">
    <location>
        <begin position="33"/>
        <end position="52"/>
    </location>
</feature>
<evidence type="ECO:0000256" key="1">
    <source>
        <dbReference type="ARBA" id="ARBA00023125"/>
    </source>
</evidence>
<evidence type="ECO:0000259" key="3">
    <source>
        <dbReference type="PROSITE" id="PS50977"/>
    </source>
</evidence>
<dbReference type="EMBL" id="JAPQFJ010000009">
    <property type="protein sequence ID" value="MCY6958978.1"/>
    <property type="molecule type" value="Genomic_DNA"/>
</dbReference>
<sequence>MTIRFNKVSEEKQKNIINSAINEFGDKGFDNASTDIIAENAGIAKGSLFHYFGSKKNLFLFIVEYCADLLTSEVLNEAEKIQSNDFYERIKDISLIKQQIIVKYFMHSKIIMEAFVNMPPKIKVDLEKLYLKYYSDNMNFIEDYIIKYMDVKLLKPSITKEDAIFVTMTLFDALGKKYTSLYKGKTNKLLTNNEDLFKEFDKYIDIIKYGLYQK</sequence>
<dbReference type="Gene3D" id="1.10.10.60">
    <property type="entry name" value="Homeodomain-like"/>
    <property type="match status" value="1"/>
</dbReference>
<dbReference type="PANTHER" id="PTHR30328">
    <property type="entry name" value="TRANSCRIPTIONAL REPRESSOR"/>
    <property type="match status" value="1"/>
</dbReference>
<dbReference type="Gene3D" id="1.10.357.10">
    <property type="entry name" value="Tetracycline Repressor, domain 2"/>
    <property type="match status" value="1"/>
</dbReference>
<dbReference type="RefSeq" id="WP_268061400.1">
    <property type="nucleotide sequence ID" value="NZ_JAPQFJ010000009.1"/>
</dbReference>
<organism evidence="4 5">
    <name type="scientific">Clostridium brassicae</name>
    <dbReference type="NCBI Taxonomy" id="2999072"/>
    <lineage>
        <taxon>Bacteria</taxon>
        <taxon>Bacillati</taxon>
        <taxon>Bacillota</taxon>
        <taxon>Clostridia</taxon>
        <taxon>Eubacteriales</taxon>
        <taxon>Clostridiaceae</taxon>
        <taxon>Clostridium</taxon>
    </lineage>
</organism>
<dbReference type="PROSITE" id="PS01081">
    <property type="entry name" value="HTH_TETR_1"/>
    <property type="match status" value="1"/>
</dbReference>
<gene>
    <name evidence="4" type="ORF">OW729_10215</name>
</gene>
<name>A0ABT4D9J2_9CLOT</name>
<dbReference type="InterPro" id="IPR050109">
    <property type="entry name" value="HTH-type_TetR-like_transc_reg"/>
</dbReference>
<evidence type="ECO:0000313" key="4">
    <source>
        <dbReference type="EMBL" id="MCY6958978.1"/>
    </source>
</evidence>